<organism evidence="1 2">
    <name type="scientific">Cotesia glomerata</name>
    <name type="common">Lepidopteran parasitic wasp</name>
    <name type="synonym">Apanteles glomeratus</name>
    <dbReference type="NCBI Taxonomy" id="32391"/>
    <lineage>
        <taxon>Eukaryota</taxon>
        <taxon>Metazoa</taxon>
        <taxon>Ecdysozoa</taxon>
        <taxon>Arthropoda</taxon>
        <taxon>Hexapoda</taxon>
        <taxon>Insecta</taxon>
        <taxon>Pterygota</taxon>
        <taxon>Neoptera</taxon>
        <taxon>Endopterygota</taxon>
        <taxon>Hymenoptera</taxon>
        <taxon>Apocrita</taxon>
        <taxon>Ichneumonoidea</taxon>
        <taxon>Braconidae</taxon>
        <taxon>Microgastrinae</taxon>
        <taxon>Cotesia</taxon>
    </lineage>
</organism>
<comment type="caution">
    <text evidence="1">The sequence shown here is derived from an EMBL/GenBank/DDBJ whole genome shotgun (WGS) entry which is preliminary data.</text>
</comment>
<dbReference type="Proteomes" id="UP000826195">
    <property type="component" value="Unassembled WGS sequence"/>
</dbReference>
<sequence length="150" mass="17495">MLQLFFHHFHFIPEAEWSKIPESKYNSLHKEILPDANGAAYLSKKVKGKMDKETWARIRCGNIGRAGKKGYKDWSCRLFGGWVETLAHICICSQAWRLQADETKSFMEIWKGNRLENEMRSLLVETLTGEIIEELCTFVRVIENKLKDCK</sequence>
<gene>
    <name evidence="1" type="ORF">KQX54_002354</name>
</gene>
<keyword evidence="2" id="KW-1185">Reference proteome</keyword>
<dbReference type="AlphaFoldDB" id="A0AAV7ICE3"/>
<dbReference type="EMBL" id="JAHXZJ010001864">
    <property type="protein sequence ID" value="KAH0548787.1"/>
    <property type="molecule type" value="Genomic_DNA"/>
</dbReference>
<name>A0AAV7ICE3_COTGL</name>
<protein>
    <submittedName>
        <fullName evidence="1">Uncharacterized protein</fullName>
    </submittedName>
</protein>
<reference evidence="1 2" key="1">
    <citation type="journal article" date="2021" name="J. Hered.">
        <title>A chromosome-level genome assembly of the parasitoid wasp, Cotesia glomerata (Hymenoptera: Braconidae).</title>
        <authorList>
            <person name="Pinto B.J."/>
            <person name="Weis J.J."/>
            <person name="Gamble T."/>
            <person name="Ode P.J."/>
            <person name="Paul R."/>
            <person name="Zaspel J.M."/>
        </authorList>
    </citation>
    <scope>NUCLEOTIDE SEQUENCE [LARGE SCALE GENOMIC DNA]</scope>
    <source>
        <strain evidence="1">CgM1</strain>
    </source>
</reference>
<accession>A0AAV7ICE3</accession>
<evidence type="ECO:0000313" key="2">
    <source>
        <dbReference type="Proteomes" id="UP000826195"/>
    </source>
</evidence>
<evidence type="ECO:0000313" key="1">
    <source>
        <dbReference type="EMBL" id="KAH0548787.1"/>
    </source>
</evidence>
<proteinExistence type="predicted"/>